<keyword evidence="9 16" id="KW-0520">NAD</keyword>
<evidence type="ECO:0000256" key="6">
    <source>
        <dbReference type="ARBA" id="ARBA00022679"/>
    </source>
</evidence>
<dbReference type="InterPro" id="IPR019478">
    <property type="entry name" value="Sirohaem_synthase_dimer_dom"/>
</dbReference>
<accession>A0A379G7L5</accession>
<feature type="region of interest" description="Uroporphyrinogen-III C-methyltransferase" evidence="16">
    <location>
        <begin position="214"/>
        <end position="470"/>
    </location>
</feature>
<feature type="domain" description="Siroheme synthase central" evidence="21">
    <location>
        <begin position="124"/>
        <end position="146"/>
    </location>
</feature>
<comment type="function">
    <text evidence="16">Multifunctional enzyme that catalyzes the SAM-dependent methylations of uroporphyrinogen III at position C-2 and C-7 to form precorrin-2 via precorrin-1. Then it catalyzes the NAD-dependent ring dehydrogenation of precorrin-2 to yield sirohydrochlorin. Finally, it catalyzes the ferrochelation of sirohydrochlorin to yield siroheme.</text>
</comment>
<feature type="binding site" evidence="16">
    <location>
        <position position="223"/>
    </location>
    <ligand>
        <name>S-adenosyl-L-methionine</name>
        <dbReference type="ChEBI" id="CHEBI:59789"/>
    </ligand>
</feature>
<evidence type="ECO:0000313" key="22">
    <source>
        <dbReference type="EMBL" id="SUC36583.1"/>
    </source>
</evidence>
<keyword evidence="5 16" id="KW-0489">Methyltransferase</keyword>
<evidence type="ECO:0000256" key="15">
    <source>
        <dbReference type="ARBA" id="ARBA00060548"/>
    </source>
</evidence>
<dbReference type="GO" id="GO:0051287">
    <property type="term" value="F:NAD binding"/>
    <property type="evidence" value="ECO:0007669"/>
    <property type="project" value="InterPro"/>
</dbReference>
<dbReference type="NCBIfam" id="NF007922">
    <property type="entry name" value="PRK10637.1"/>
    <property type="match status" value="1"/>
</dbReference>
<dbReference type="NCBIfam" id="TIGR01470">
    <property type="entry name" value="cysG_Nterm"/>
    <property type="match status" value="1"/>
</dbReference>
<dbReference type="GO" id="GO:0009236">
    <property type="term" value="P:cobalamin biosynthetic process"/>
    <property type="evidence" value="ECO:0007669"/>
    <property type="project" value="UniProtKB-UniRule"/>
</dbReference>
<evidence type="ECO:0000259" key="20">
    <source>
        <dbReference type="Pfam" id="PF10414"/>
    </source>
</evidence>
<dbReference type="InterPro" id="IPR050161">
    <property type="entry name" value="Siro_Cobalamin_biosynth"/>
</dbReference>
<dbReference type="FunFam" id="3.40.1010.10:FF:000001">
    <property type="entry name" value="Siroheme synthase"/>
    <property type="match status" value="1"/>
</dbReference>
<feature type="binding site" evidence="16">
    <location>
        <begin position="299"/>
        <end position="301"/>
    </location>
    <ligand>
        <name>S-adenosyl-L-methionine</name>
        <dbReference type="ChEBI" id="CHEBI:59789"/>
    </ligand>
</feature>
<feature type="binding site" evidence="16">
    <location>
        <position position="381"/>
    </location>
    <ligand>
        <name>S-adenosyl-L-methionine</name>
        <dbReference type="ChEBI" id="CHEBI:59789"/>
    </ligand>
</feature>
<evidence type="ECO:0000256" key="12">
    <source>
        <dbReference type="ARBA" id="ARBA00023268"/>
    </source>
</evidence>
<protein>
    <recommendedName>
        <fullName evidence="16">Siroheme synthase</fullName>
    </recommendedName>
    <domain>
        <recommendedName>
            <fullName evidence="16">Uroporphyrinogen-III C-methyltransferase</fullName>
            <shortName evidence="16">Urogen III methylase</shortName>
            <ecNumber evidence="16">2.1.1.107</ecNumber>
        </recommendedName>
        <alternativeName>
            <fullName evidence="16">SUMT</fullName>
        </alternativeName>
        <alternativeName>
            <fullName evidence="16">Uroporphyrinogen III methylase</fullName>
            <shortName evidence="16">UROM</shortName>
        </alternativeName>
    </domain>
    <domain>
        <recommendedName>
            <fullName evidence="16">Precorrin-2 dehydrogenase</fullName>
            <ecNumber evidence="16">1.3.1.76</ecNumber>
        </recommendedName>
    </domain>
    <domain>
        <recommendedName>
            <fullName evidence="16">Sirohydrochlorin ferrochelatase</fullName>
            <ecNumber evidence="16">4.99.1.4</ecNumber>
        </recommendedName>
    </domain>
</protein>
<dbReference type="InterPro" id="IPR003043">
    <property type="entry name" value="Uropor_MeTrfase_CS"/>
</dbReference>
<dbReference type="CDD" id="cd11642">
    <property type="entry name" value="SUMT"/>
    <property type="match status" value="1"/>
</dbReference>
<feature type="domain" description="Sirohaem synthase dimerisation" evidence="20">
    <location>
        <begin position="150"/>
        <end position="207"/>
    </location>
</feature>
<dbReference type="InterPro" id="IPR000878">
    <property type="entry name" value="4pyrrol_Mease"/>
</dbReference>
<feature type="binding site" evidence="16">
    <location>
        <begin position="22"/>
        <end position="23"/>
    </location>
    <ligand>
        <name>NAD(+)</name>
        <dbReference type="ChEBI" id="CHEBI:57540"/>
    </ligand>
</feature>
<evidence type="ECO:0000256" key="3">
    <source>
        <dbReference type="ARBA" id="ARBA00022553"/>
    </source>
</evidence>
<evidence type="ECO:0000256" key="18">
    <source>
        <dbReference type="RuleBase" id="RU003960"/>
    </source>
</evidence>
<dbReference type="Pfam" id="PF13241">
    <property type="entry name" value="NAD_binding_7"/>
    <property type="match status" value="1"/>
</dbReference>
<dbReference type="EC" id="4.99.1.4" evidence="16"/>
<dbReference type="FunFam" id="3.30.950.10:FF:000001">
    <property type="entry name" value="Siroheme synthase"/>
    <property type="match status" value="1"/>
</dbReference>
<dbReference type="InterPro" id="IPR036291">
    <property type="entry name" value="NAD(P)-bd_dom_sf"/>
</dbReference>
<dbReference type="PROSITE" id="PS00839">
    <property type="entry name" value="SUMT_1"/>
    <property type="match status" value="1"/>
</dbReference>
<dbReference type="Gene3D" id="3.30.160.110">
    <property type="entry name" value="Siroheme synthase, domain 2"/>
    <property type="match status" value="1"/>
</dbReference>
<comment type="catalytic activity">
    <reaction evidence="16">
        <text>uroporphyrinogen III + 2 S-adenosyl-L-methionine = precorrin-2 + 2 S-adenosyl-L-homocysteine + H(+)</text>
        <dbReference type="Rhea" id="RHEA:32459"/>
        <dbReference type="ChEBI" id="CHEBI:15378"/>
        <dbReference type="ChEBI" id="CHEBI:57308"/>
        <dbReference type="ChEBI" id="CHEBI:57856"/>
        <dbReference type="ChEBI" id="CHEBI:58827"/>
        <dbReference type="ChEBI" id="CHEBI:59789"/>
        <dbReference type="EC" id="2.1.1.107"/>
    </reaction>
</comment>
<feature type="binding site" evidence="16">
    <location>
        <position position="410"/>
    </location>
    <ligand>
        <name>S-adenosyl-L-methionine</name>
        <dbReference type="ChEBI" id="CHEBI:59789"/>
    </ligand>
</feature>
<evidence type="ECO:0000256" key="13">
    <source>
        <dbReference type="ARBA" id="ARBA00025705"/>
    </source>
</evidence>
<keyword evidence="3 16" id="KW-0597">Phosphoprotein</keyword>
<keyword evidence="4 16" id="KW-0169">Cobalamin biosynthesis</keyword>
<dbReference type="PANTHER" id="PTHR45790">
    <property type="entry name" value="SIROHEME SYNTHASE-RELATED"/>
    <property type="match status" value="1"/>
</dbReference>
<feature type="active site" description="Proton donor" evidence="16 17">
    <location>
        <position position="268"/>
    </location>
</feature>
<dbReference type="HAMAP" id="MF_01646">
    <property type="entry name" value="Siroheme_synth"/>
    <property type="match status" value="1"/>
</dbReference>
<dbReference type="GO" id="GO:0004851">
    <property type="term" value="F:uroporphyrin-III C-methyltransferase activity"/>
    <property type="evidence" value="ECO:0007669"/>
    <property type="project" value="UniProtKB-UniRule"/>
</dbReference>
<comment type="pathway">
    <text evidence="13 16">Porphyrin-containing compound metabolism; siroheme biosynthesis; precorrin-2 from uroporphyrinogen III: step 1/1.</text>
</comment>
<feature type="binding site" evidence="16">
    <location>
        <begin position="43"/>
        <end position="44"/>
    </location>
    <ligand>
        <name>NAD(+)</name>
        <dbReference type="ChEBI" id="CHEBI:57540"/>
    </ligand>
</feature>
<evidence type="ECO:0000256" key="14">
    <source>
        <dbReference type="ARBA" id="ARBA00047561"/>
    </source>
</evidence>
<keyword evidence="7 16" id="KW-0949">S-adenosyl-L-methionine</keyword>
<dbReference type="GO" id="GO:0019354">
    <property type="term" value="P:siroheme biosynthetic process"/>
    <property type="evidence" value="ECO:0007669"/>
    <property type="project" value="UniProtKB-UniRule"/>
</dbReference>
<evidence type="ECO:0000256" key="1">
    <source>
        <dbReference type="ARBA" id="ARBA00005010"/>
    </source>
</evidence>
<evidence type="ECO:0000256" key="5">
    <source>
        <dbReference type="ARBA" id="ARBA00022603"/>
    </source>
</evidence>
<dbReference type="EC" id="1.3.1.76" evidence="16"/>
<dbReference type="OrthoDB" id="9815856at2"/>
<dbReference type="Gene3D" id="1.10.8.210">
    <property type="entry name" value="Sirohaem synthase, dimerisation domain"/>
    <property type="match status" value="1"/>
</dbReference>
<evidence type="ECO:0000259" key="19">
    <source>
        <dbReference type="Pfam" id="PF00590"/>
    </source>
</evidence>
<keyword evidence="8 16" id="KW-0560">Oxidoreductase</keyword>
<evidence type="ECO:0000313" key="23">
    <source>
        <dbReference type="Proteomes" id="UP000255129"/>
    </source>
</evidence>
<dbReference type="Gene3D" id="3.40.1010.10">
    <property type="entry name" value="Cobalt-precorrin-4 Transmethylase, Domain 1"/>
    <property type="match status" value="1"/>
</dbReference>
<keyword evidence="11 16" id="KW-0627">Porphyrin biosynthesis</keyword>
<evidence type="ECO:0000256" key="8">
    <source>
        <dbReference type="ARBA" id="ARBA00023002"/>
    </source>
</evidence>
<organism evidence="22 23">
    <name type="scientific">Providencia rustigianii</name>
    <dbReference type="NCBI Taxonomy" id="158850"/>
    <lineage>
        <taxon>Bacteria</taxon>
        <taxon>Pseudomonadati</taxon>
        <taxon>Pseudomonadota</taxon>
        <taxon>Gammaproteobacteria</taxon>
        <taxon>Enterobacterales</taxon>
        <taxon>Morganellaceae</taxon>
        <taxon>Providencia</taxon>
    </lineage>
</organism>
<dbReference type="UniPathway" id="UPA00262">
    <property type="reaction ID" value="UER00211"/>
</dbReference>
<evidence type="ECO:0000259" key="21">
    <source>
        <dbReference type="Pfam" id="PF14824"/>
    </source>
</evidence>
<evidence type="ECO:0000256" key="4">
    <source>
        <dbReference type="ARBA" id="ARBA00022573"/>
    </source>
</evidence>
<dbReference type="Gene3D" id="3.30.950.10">
    <property type="entry name" value="Methyltransferase, Cobalt-precorrin-4 Transmethylase, Domain 2"/>
    <property type="match status" value="1"/>
</dbReference>
<dbReference type="Pfam" id="PF00590">
    <property type="entry name" value="TP_methylase"/>
    <property type="match status" value="1"/>
</dbReference>
<dbReference type="SUPFAM" id="SSF75615">
    <property type="entry name" value="Siroheme synthase middle domains-like"/>
    <property type="match status" value="1"/>
</dbReference>
<comment type="pathway">
    <text evidence="16">Cofactor biosynthesis; adenosylcobalamin biosynthesis; sirohydrochlorin from precorrin-2: step 1/1.</text>
</comment>
<dbReference type="PROSITE" id="PS00840">
    <property type="entry name" value="SUMT_2"/>
    <property type="match status" value="1"/>
</dbReference>
<proteinExistence type="inferred from homology"/>
<dbReference type="FunFam" id="3.30.160.110:FF:000001">
    <property type="entry name" value="Siroheme synthase"/>
    <property type="match status" value="1"/>
</dbReference>
<dbReference type="InterPro" id="IPR006367">
    <property type="entry name" value="Sirohaem_synthase_N"/>
</dbReference>
<evidence type="ECO:0000256" key="17">
    <source>
        <dbReference type="PIRSR" id="PIRSR036426-1"/>
    </source>
</evidence>
<dbReference type="InterPro" id="IPR035996">
    <property type="entry name" value="4pyrrol_Methylase_sf"/>
</dbReference>
<dbReference type="SUPFAM" id="SSF51735">
    <property type="entry name" value="NAD(P)-binding Rossmann-fold domains"/>
    <property type="match status" value="1"/>
</dbReference>
<dbReference type="AlphaFoldDB" id="A0A379G7L5"/>
<dbReference type="InterPro" id="IPR014777">
    <property type="entry name" value="4pyrrole_Mease_sub1"/>
</dbReference>
<comment type="catalytic activity">
    <reaction evidence="16">
        <text>siroheme + 2 H(+) = sirohydrochlorin + Fe(2+)</text>
        <dbReference type="Rhea" id="RHEA:24360"/>
        <dbReference type="ChEBI" id="CHEBI:15378"/>
        <dbReference type="ChEBI" id="CHEBI:29033"/>
        <dbReference type="ChEBI" id="CHEBI:58351"/>
        <dbReference type="ChEBI" id="CHEBI:60052"/>
        <dbReference type="EC" id="4.99.1.4"/>
    </reaction>
</comment>
<dbReference type="InterPro" id="IPR014776">
    <property type="entry name" value="4pyrrole_Mease_sub2"/>
</dbReference>
<reference evidence="22 23" key="1">
    <citation type="submission" date="2018-06" db="EMBL/GenBank/DDBJ databases">
        <authorList>
            <consortium name="Pathogen Informatics"/>
            <person name="Doyle S."/>
        </authorList>
    </citation>
    <scope>NUCLEOTIDE SEQUENCE [LARGE SCALE GENOMIC DNA]</scope>
    <source>
        <strain evidence="22 23">NCTC12026</strain>
    </source>
</reference>
<dbReference type="Pfam" id="PF10414">
    <property type="entry name" value="CysG_dimeriser"/>
    <property type="match status" value="1"/>
</dbReference>
<sequence length="470" mass="51388">MDYLPLFVNLRDRKVVLIGGGHVAERKAELLLKAHASLVVVSIELCESLQTAYQQQQLEWLQASYQPEHLDEAYLVIAATDDQALNEKVFHDAQQRRIFVNVVDDQPLCSFIVPSIIDRSPVVIAISSGGTAPVLAKLIREKLEAMLPPSLGKMAEIAGRWRQRVKQSLTGLRERKRFWEHSFSGRFASLVESGQLSEAELQLEKQLSEADSQGELVLVGAGPGDAGLLTLKGLRVLQSADVVLYDHLVSADILDLVRRDADKICVGKRAGNHSVSQEETNQLIVKYALQGKKVVRLKGGDPFIFGRGGEELQVAAQAGIPFQVVPGITAAIGAAAYAGIPLTHREHAQSITFITGHCRSEGAELDWQALARSNQTLAIYMGTVTAANIRQQLIQYGRHRETPVAVIGCGTRQEQKVVTGQLHELESLTLQAPAPALIVIGEVAALHQQLAWFGPQSETIQWRSAVLELA</sequence>
<comment type="catalytic activity">
    <reaction evidence="14 16">
        <text>precorrin-2 + NAD(+) = sirohydrochlorin + NADH + 2 H(+)</text>
        <dbReference type="Rhea" id="RHEA:15613"/>
        <dbReference type="ChEBI" id="CHEBI:15378"/>
        <dbReference type="ChEBI" id="CHEBI:57540"/>
        <dbReference type="ChEBI" id="CHEBI:57945"/>
        <dbReference type="ChEBI" id="CHEBI:58351"/>
        <dbReference type="ChEBI" id="CHEBI:58827"/>
        <dbReference type="EC" id="1.3.1.76"/>
    </reaction>
</comment>
<dbReference type="GO" id="GO:0051266">
    <property type="term" value="F:sirohydrochlorin ferrochelatase activity"/>
    <property type="evidence" value="ECO:0007669"/>
    <property type="project" value="UniProtKB-EC"/>
</dbReference>
<dbReference type="NCBIfam" id="NF004790">
    <property type="entry name" value="PRK06136.1"/>
    <property type="match status" value="1"/>
</dbReference>
<comment type="pathway">
    <text evidence="16">Porphyrin-containing compound metabolism; siroheme biosynthesis; siroheme from sirohydrochlorin: step 1/1.</text>
</comment>
<comment type="similarity">
    <text evidence="16">In the N-terminal section; belongs to the precorrin-2 dehydrogenase / sirohydrochlorin ferrochelatase family.</text>
</comment>
<feature type="active site" description="Proton acceptor" evidence="16 17">
    <location>
        <position position="246"/>
    </location>
</feature>
<evidence type="ECO:0000256" key="10">
    <source>
        <dbReference type="ARBA" id="ARBA00023239"/>
    </source>
</evidence>
<dbReference type="EMBL" id="UGUA01000002">
    <property type="protein sequence ID" value="SUC36583.1"/>
    <property type="molecule type" value="Genomic_DNA"/>
</dbReference>
<keyword evidence="10 16" id="KW-0456">Lyase</keyword>
<comment type="pathway">
    <text evidence="1 16">Porphyrin-containing compound metabolism; siroheme biosynthesis; sirohydrochlorin from precorrin-2: step 1/1.</text>
</comment>
<feature type="binding site" evidence="16">
    <location>
        <begin position="329"/>
        <end position="330"/>
    </location>
    <ligand>
        <name>S-adenosyl-L-methionine</name>
        <dbReference type="ChEBI" id="CHEBI:59789"/>
    </ligand>
</feature>
<dbReference type="UniPathway" id="UPA00148">
    <property type="reaction ID" value="UER00211"/>
</dbReference>
<evidence type="ECO:0000256" key="7">
    <source>
        <dbReference type="ARBA" id="ARBA00022691"/>
    </source>
</evidence>
<evidence type="ECO:0000256" key="2">
    <source>
        <dbReference type="ARBA" id="ARBA00005879"/>
    </source>
</evidence>
<feature type="region of interest" description="Precorrin-2 dehydrogenase / sirohydrochlorin ferrochelatase" evidence="16">
    <location>
        <begin position="1"/>
        <end position="203"/>
    </location>
</feature>
<dbReference type="InterPro" id="IPR037115">
    <property type="entry name" value="Sirohaem_synt_dimer_dom_sf"/>
</dbReference>
<dbReference type="EC" id="2.1.1.107" evidence="16"/>
<comment type="pathway">
    <text evidence="15 16">Cofactor biosynthesis; adenosylcobalamin biosynthesis; precorrin-2 from uroporphyrinogen III: step 1/1.</text>
</comment>
<dbReference type="RefSeq" id="WP_115164651.1">
    <property type="nucleotide sequence ID" value="NZ_UGUA01000002.1"/>
</dbReference>
<dbReference type="GO" id="GO:0043115">
    <property type="term" value="F:precorrin-2 dehydrogenase activity"/>
    <property type="evidence" value="ECO:0007669"/>
    <property type="project" value="UniProtKB-UniRule"/>
</dbReference>
<gene>
    <name evidence="16 22" type="primary">cysG</name>
    <name evidence="22" type="ORF">NCTC12026_03009</name>
</gene>
<comment type="similarity">
    <text evidence="2 18">Belongs to the precorrin methyltransferase family.</text>
</comment>
<name>A0A379G7L5_9GAMM</name>
<dbReference type="NCBIfam" id="TIGR01469">
    <property type="entry name" value="cobA_cysG_Cterm"/>
    <property type="match status" value="1"/>
</dbReference>
<feature type="modified residue" description="Phosphoserine" evidence="16">
    <location>
        <position position="128"/>
    </location>
</feature>
<evidence type="ECO:0000256" key="11">
    <source>
        <dbReference type="ARBA" id="ARBA00023244"/>
    </source>
</evidence>
<dbReference type="Gene3D" id="3.40.50.720">
    <property type="entry name" value="NAD(P)-binding Rossmann-like Domain"/>
    <property type="match status" value="1"/>
</dbReference>
<feature type="binding site" evidence="16">
    <location>
        <position position="304"/>
    </location>
    <ligand>
        <name>S-adenosyl-L-methionine</name>
        <dbReference type="ChEBI" id="CHEBI:59789"/>
    </ligand>
</feature>
<dbReference type="InterPro" id="IPR006366">
    <property type="entry name" value="CobA/CysG_C"/>
</dbReference>
<dbReference type="InterPro" id="IPR012409">
    <property type="entry name" value="Sirohaem_synth"/>
</dbReference>
<evidence type="ECO:0000256" key="16">
    <source>
        <dbReference type="HAMAP-Rule" id="MF_01646"/>
    </source>
</evidence>
<dbReference type="InterPro" id="IPR028281">
    <property type="entry name" value="Sirohaem_synthase_central"/>
</dbReference>
<dbReference type="GO" id="GO:0032259">
    <property type="term" value="P:methylation"/>
    <property type="evidence" value="ECO:0007669"/>
    <property type="project" value="UniProtKB-KW"/>
</dbReference>
<dbReference type="SUPFAM" id="SSF53790">
    <property type="entry name" value="Tetrapyrrole methylase"/>
    <property type="match status" value="1"/>
</dbReference>
<comment type="similarity">
    <text evidence="16">In the C-terminal section; belongs to the precorrin methyltransferase family.</text>
</comment>
<dbReference type="Pfam" id="PF14824">
    <property type="entry name" value="Sirohm_synth_M"/>
    <property type="match status" value="1"/>
</dbReference>
<keyword evidence="12 16" id="KW-0511">Multifunctional enzyme</keyword>
<dbReference type="PANTHER" id="PTHR45790:SF1">
    <property type="entry name" value="SIROHEME SYNTHASE"/>
    <property type="match status" value="1"/>
</dbReference>
<keyword evidence="6 16" id="KW-0808">Transferase</keyword>
<dbReference type="PIRSF" id="PIRSF036426">
    <property type="entry name" value="Sirohaem_synth"/>
    <property type="match status" value="1"/>
</dbReference>
<dbReference type="Proteomes" id="UP000255129">
    <property type="component" value="Unassembled WGS sequence"/>
</dbReference>
<evidence type="ECO:0000256" key="9">
    <source>
        <dbReference type="ARBA" id="ARBA00023027"/>
    </source>
</evidence>
<feature type="domain" description="Tetrapyrrole methylase" evidence="19">
    <location>
        <begin position="216"/>
        <end position="425"/>
    </location>
</feature>